<sequence length="254" mass="28577">MSDALEKTSEVVCDNNNISDDQTIQLNPGNGACTYHVGSGTDEVSHLLSTPQVTENNGEQHIVDVDDVSNGSSTETSKWRRELRSLKTELNQVVVWKLRLWVVILLIFLVITLVIGISVIVCAVIDDDDGDENYDKSSFVVERFFRGNFTLDNSSTSYSLDQETLLEQLEQKLTGVYSSSPALERYFSIATINHLQDTTAQFKIKFMMPSEHEELVRYTLSLKMVKNVLVQHLYDQDTGDPLYIIPTSLSMELG</sequence>
<dbReference type="EMBL" id="JAWDJR010000015">
    <property type="protein sequence ID" value="KAK9962573.1"/>
    <property type="molecule type" value="Genomic_DNA"/>
</dbReference>
<dbReference type="InterPro" id="IPR033223">
    <property type="entry name" value="TTMP"/>
</dbReference>
<gene>
    <name evidence="2" type="ORF">ABG768_007930</name>
</gene>
<dbReference type="PANTHER" id="PTHR14636">
    <property type="entry name" value="TPA-INDUCED TRANSMEMBRANE PROTEIN"/>
    <property type="match status" value="1"/>
</dbReference>
<dbReference type="PANTHER" id="PTHR14636:SF1">
    <property type="entry name" value="TPA-INDUCED TRANSMEMBRANE PROTEIN"/>
    <property type="match status" value="1"/>
</dbReference>
<proteinExistence type="predicted"/>
<comment type="caution">
    <text evidence="2">The sequence shown here is derived from an EMBL/GenBank/DDBJ whole genome shotgun (WGS) entry which is preliminary data.</text>
</comment>
<keyword evidence="1" id="KW-0812">Transmembrane</keyword>
<organism evidence="2 3">
    <name type="scientific">Culter alburnus</name>
    <name type="common">Topmouth culter</name>
    <dbReference type="NCBI Taxonomy" id="194366"/>
    <lineage>
        <taxon>Eukaryota</taxon>
        <taxon>Metazoa</taxon>
        <taxon>Chordata</taxon>
        <taxon>Craniata</taxon>
        <taxon>Vertebrata</taxon>
        <taxon>Euteleostomi</taxon>
        <taxon>Actinopterygii</taxon>
        <taxon>Neopterygii</taxon>
        <taxon>Teleostei</taxon>
        <taxon>Ostariophysi</taxon>
        <taxon>Cypriniformes</taxon>
        <taxon>Xenocyprididae</taxon>
        <taxon>Xenocypridinae</taxon>
        <taxon>Culter</taxon>
    </lineage>
</organism>
<feature type="transmembrane region" description="Helical" evidence="1">
    <location>
        <begin position="100"/>
        <end position="125"/>
    </location>
</feature>
<dbReference type="Proteomes" id="UP001479290">
    <property type="component" value="Unassembled WGS sequence"/>
</dbReference>
<protein>
    <recommendedName>
        <fullName evidence="4">SEA domain-containing protein</fullName>
    </recommendedName>
</protein>
<dbReference type="AlphaFoldDB" id="A0AAW1ZPL9"/>
<reference evidence="2 3" key="1">
    <citation type="submission" date="2024-05" db="EMBL/GenBank/DDBJ databases">
        <title>A high-quality chromosomal-level genome assembly of Topmouth culter (Culter alburnus).</title>
        <authorList>
            <person name="Zhao H."/>
        </authorList>
    </citation>
    <scope>NUCLEOTIDE SEQUENCE [LARGE SCALE GENOMIC DNA]</scope>
    <source>
        <strain evidence="2">CATC2023</strain>
        <tissue evidence="2">Muscle</tissue>
    </source>
</reference>
<keyword evidence="1" id="KW-1133">Transmembrane helix</keyword>
<keyword evidence="3" id="KW-1185">Reference proteome</keyword>
<evidence type="ECO:0000313" key="2">
    <source>
        <dbReference type="EMBL" id="KAK9962573.1"/>
    </source>
</evidence>
<evidence type="ECO:0000313" key="3">
    <source>
        <dbReference type="Proteomes" id="UP001479290"/>
    </source>
</evidence>
<name>A0AAW1ZPL9_CULAL</name>
<keyword evidence="1" id="KW-0472">Membrane</keyword>
<evidence type="ECO:0008006" key="4">
    <source>
        <dbReference type="Google" id="ProtNLM"/>
    </source>
</evidence>
<evidence type="ECO:0000256" key="1">
    <source>
        <dbReference type="SAM" id="Phobius"/>
    </source>
</evidence>
<accession>A0AAW1ZPL9</accession>